<dbReference type="InterPro" id="IPR023408">
    <property type="entry name" value="MscS_beta-dom_sf"/>
</dbReference>
<reference evidence="8" key="1">
    <citation type="submission" date="2015-03" db="EMBL/GenBank/DDBJ databases">
        <title>Characterization of two novel Thaumarchaeota isolated from the Northern Adriatic Sea.</title>
        <authorList>
            <person name="Bayer B."/>
            <person name="Vojvoda J."/>
            <person name="Offre P."/>
            <person name="Srivastava A."/>
            <person name="Elisabeth N."/>
            <person name="Garcia J.A.L."/>
            <person name="Schleper C."/>
            <person name="Herndl G.J."/>
        </authorList>
    </citation>
    <scope>NUCLEOTIDE SEQUENCE [LARGE SCALE GENOMIC DNA]</scope>
    <source>
        <strain evidence="8">NF5</strain>
    </source>
</reference>
<dbReference type="KEGG" id="nin:NADRNF5_1852"/>
<dbReference type="AlphaFoldDB" id="A0A0D5C597"/>
<dbReference type="Gene3D" id="2.30.30.60">
    <property type="match status" value="1"/>
</dbReference>
<organism evidence="7 8">
    <name type="scientific">Nitrosopumilus adriaticus</name>
    <dbReference type="NCBI Taxonomy" id="1580092"/>
    <lineage>
        <taxon>Archaea</taxon>
        <taxon>Nitrososphaerota</taxon>
        <taxon>Nitrososphaeria</taxon>
        <taxon>Nitrosopumilales</taxon>
        <taxon>Nitrosopumilaceae</taxon>
        <taxon>Nitrosopumilus</taxon>
    </lineage>
</organism>
<evidence type="ECO:0000313" key="8">
    <source>
        <dbReference type="Proteomes" id="UP000032408"/>
    </source>
</evidence>
<dbReference type="Proteomes" id="UP000032408">
    <property type="component" value="Chromosome"/>
</dbReference>
<feature type="transmembrane region" description="Helical" evidence="5">
    <location>
        <begin position="7"/>
        <end position="25"/>
    </location>
</feature>
<dbReference type="GeneID" id="24821019"/>
<keyword evidence="8" id="KW-1185">Reference proteome</keyword>
<evidence type="ECO:0000259" key="6">
    <source>
        <dbReference type="Pfam" id="PF00924"/>
    </source>
</evidence>
<reference evidence="7 8" key="2">
    <citation type="journal article" date="2016" name="ISME J.">
        <title>Physiological and genomic characterization of two novel marine thaumarchaeal strains indicates niche differentiation.</title>
        <authorList>
            <person name="Bayer B."/>
            <person name="Vojvoda J."/>
            <person name="Offre P."/>
            <person name="Alves R.J."/>
            <person name="Elisabeth N.H."/>
            <person name="Garcia J.A."/>
            <person name="Volland J.M."/>
            <person name="Srivastava A."/>
            <person name="Schleper C."/>
            <person name="Herndl G.J."/>
        </authorList>
    </citation>
    <scope>NUCLEOTIDE SEQUENCE [LARGE SCALE GENOMIC DNA]</scope>
    <source>
        <strain evidence="7 8">NF5</strain>
    </source>
</reference>
<evidence type="ECO:0000256" key="4">
    <source>
        <dbReference type="ARBA" id="ARBA00023136"/>
    </source>
</evidence>
<sequence length="317" mass="36146">MKQIKGLVIWIVITVGFWFANYYLVHDYIEKAFYTFAALTIIHIAFKIILDNQFSKKIKEKKTRYSFKKITSIMYVGSFIAALAAIWSGGTQEVTVAFGLVTAGVAFALQDVLKNLAGAIIIYINRLYVVGDRIEINSKTGDVLDIGIFYTTILEIREWISSDSPTGRISTIPNGWVIANNVNNYTKDHNYIWDEISISLDYKSDAKYAQEKFMSIVTSQTTQFVEKAKKSIENMGEKYYLGEANAEPVIFMSLTDKEIFLKIRYTVETRQRGLVKDKISNLILEEIRNSHDKIMISTQTLNITGFPDLSINDNKQK</sequence>
<dbReference type="HOGENOM" id="CLU_066007_1_0_2"/>
<evidence type="ECO:0000313" key="7">
    <source>
        <dbReference type="EMBL" id="AJW71530.1"/>
    </source>
</evidence>
<keyword evidence="3 5" id="KW-1133">Transmembrane helix</keyword>
<gene>
    <name evidence="7" type="ORF">NADRNF5_1852</name>
</gene>
<dbReference type="GO" id="GO:0055085">
    <property type="term" value="P:transmembrane transport"/>
    <property type="evidence" value="ECO:0007669"/>
    <property type="project" value="InterPro"/>
</dbReference>
<dbReference type="PANTHER" id="PTHR30566:SF5">
    <property type="entry name" value="MECHANOSENSITIVE ION CHANNEL PROTEIN 1, MITOCHONDRIAL-RELATED"/>
    <property type="match status" value="1"/>
</dbReference>
<dbReference type="STRING" id="1580092.NADRNF5_1852"/>
<dbReference type="Pfam" id="PF00924">
    <property type="entry name" value="MS_channel_2nd"/>
    <property type="match status" value="1"/>
</dbReference>
<feature type="domain" description="Mechanosensitive ion channel MscS" evidence="6">
    <location>
        <begin position="111"/>
        <end position="187"/>
    </location>
</feature>
<proteinExistence type="predicted"/>
<feature type="transmembrane region" description="Helical" evidence="5">
    <location>
        <begin position="70"/>
        <end position="88"/>
    </location>
</feature>
<evidence type="ECO:0000256" key="3">
    <source>
        <dbReference type="ARBA" id="ARBA00022989"/>
    </source>
</evidence>
<dbReference type="SUPFAM" id="SSF50182">
    <property type="entry name" value="Sm-like ribonucleoproteins"/>
    <property type="match status" value="1"/>
</dbReference>
<evidence type="ECO:0000256" key="1">
    <source>
        <dbReference type="ARBA" id="ARBA00004370"/>
    </source>
</evidence>
<dbReference type="PANTHER" id="PTHR30566">
    <property type="entry name" value="YNAI-RELATED MECHANOSENSITIVE ION CHANNEL"/>
    <property type="match status" value="1"/>
</dbReference>
<dbReference type="InterPro" id="IPR010920">
    <property type="entry name" value="LSM_dom_sf"/>
</dbReference>
<accession>A0A0D5C597</accession>
<dbReference type="InterPro" id="IPR006685">
    <property type="entry name" value="MscS_channel_2nd"/>
</dbReference>
<name>A0A0D5C597_9ARCH</name>
<feature type="transmembrane region" description="Helical" evidence="5">
    <location>
        <begin position="31"/>
        <end position="50"/>
    </location>
</feature>
<protein>
    <submittedName>
        <fullName evidence="7">Mechanosensitive ion channel MscS</fullName>
    </submittedName>
</protein>
<dbReference type="RefSeq" id="WP_048117588.1">
    <property type="nucleotide sequence ID" value="NZ_CP011070.1"/>
</dbReference>
<evidence type="ECO:0000256" key="5">
    <source>
        <dbReference type="SAM" id="Phobius"/>
    </source>
</evidence>
<comment type="subcellular location">
    <subcellularLocation>
        <location evidence="1">Membrane</location>
    </subcellularLocation>
</comment>
<keyword evidence="4 5" id="KW-0472">Membrane</keyword>
<dbReference type="EMBL" id="CP011070">
    <property type="protein sequence ID" value="AJW71530.1"/>
    <property type="molecule type" value="Genomic_DNA"/>
</dbReference>
<dbReference type="OrthoDB" id="11475at2157"/>
<dbReference type="GO" id="GO:0016020">
    <property type="term" value="C:membrane"/>
    <property type="evidence" value="ECO:0007669"/>
    <property type="project" value="UniProtKB-SubCell"/>
</dbReference>
<evidence type="ECO:0000256" key="2">
    <source>
        <dbReference type="ARBA" id="ARBA00022692"/>
    </source>
</evidence>
<keyword evidence="2 5" id="KW-0812">Transmembrane</keyword>